<dbReference type="GO" id="GO:0015288">
    <property type="term" value="F:porin activity"/>
    <property type="evidence" value="ECO:0007669"/>
    <property type="project" value="TreeGrafter"/>
</dbReference>
<gene>
    <name evidence="9" type="ORF">JJQ60_16095</name>
</gene>
<evidence type="ECO:0000313" key="10">
    <source>
        <dbReference type="Proteomes" id="UP000651057"/>
    </source>
</evidence>
<dbReference type="SUPFAM" id="SSF56954">
    <property type="entry name" value="Outer membrane efflux proteins (OEP)"/>
    <property type="match status" value="1"/>
</dbReference>
<comment type="caution">
    <text evidence="9">The sequence shown here is derived from an EMBL/GenBank/DDBJ whole genome shotgun (WGS) entry which is preliminary data.</text>
</comment>
<keyword evidence="6" id="KW-0472">Membrane</keyword>
<comment type="similarity">
    <text evidence="2">Belongs to the outer membrane factor (OMF) (TC 1.B.17) family.</text>
</comment>
<dbReference type="EMBL" id="JAERQJ010000007">
    <property type="protein sequence ID" value="MBL0685053.1"/>
    <property type="molecule type" value="Genomic_DNA"/>
</dbReference>
<proteinExistence type="inferred from homology"/>
<dbReference type="PANTHER" id="PTHR30026">
    <property type="entry name" value="OUTER MEMBRANE PROTEIN TOLC"/>
    <property type="match status" value="1"/>
</dbReference>
<evidence type="ECO:0000313" key="9">
    <source>
        <dbReference type="EMBL" id="MBL0685053.1"/>
    </source>
</evidence>
<evidence type="ECO:0000256" key="7">
    <source>
        <dbReference type="ARBA" id="ARBA00023237"/>
    </source>
</evidence>
<dbReference type="AlphaFoldDB" id="A0A936ZUR3"/>
<evidence type="ECO:0000256" key="3">
    <source>
        <dbReference type="ARBA" id="ARBA00022448"/>
    </source>
</evidence>
<evidence type="ECO:0000256" key="4">
    <source>
        <dbReference type="ARBA" id="ARBA00022452"/>
    </source>
</evidence>
<protein>
    <submittedName>
        <fullName evidence="9">TolC family protein</fullName>
    </submittedName>
</protein>
<sequence length="449" mass="51261">MNQNIKILGVLFLIMMNSSLFSQQKWSLEDCISYALSHNLELNNLQYNIQSNKETHRQSMRSLLPNINGAVDYGIRYGRSADPNTNSIVDADFFSNNYLLEFDMDLFRGFQKLNTIKASKLIYQASKEESEQQKYLLGFRVMAAFYDILFFEGALKISQEQESISQSNYDLVSKKVTLGISAKSDLYDSESLLLADKLEVTRSENNLRTAKLKLIQEMNLLDRTDIEIQSEIPKNDSITNPLEVQTDDVYNKAMDFLPIIEANKLKVEAAKKQVQVSKANYYPSLTLFGGVGSGYFETNTDDLGNTISFNQQFENNMYKYVGLSLKIPITNGWTTRSDVKQKKIELLRAKNDLKVQEQELLRTIQDLVLELQSLEAEYSQSNLKVKSQNLAFNTAQKKYEKGMVSAIELFTAKNTFAQAQNENLQIKLSLEVNKNTLAFYQGLSIFNIK</sequence>
<dbReference type="PANTHER" id="PTHR30026:SF20">
    <property type="entry name" value="OUTER MEMBRANE PROTEIN TOLC"/>
    <property type="match status" value="1"/>
</dbReference>
<keyword evidence="10" id="KW-1185">Reference proteome</keyword>
<dbReference type="Gene3D" id="1.20.1600.10">
    <property type="entry name" value="Outer membrane efflux proteins (OEP)"/>
    <property type="match status" value="1"/>
</dbReference>
<evidence type="ECO:0000256" key="6">
    <source>
        <dbReference type="ARBA" id="ARBA00023136"/>
    </source>
</evidence>
<accession>A0A936ZUR3</accession>
<keyword evidence="5" id="KW-0812">Transmembrane</keyword>
<evidence type="ECO:0000256" key="8">
    <source>
        <dbReference type="SAM" id="Coils"/>
    </source>
</evidence>
<feature type="coiled-coil region" evidence="8">
    <location>
        <begin position="339"/>
        <end position="384"/>
    </location>
</feature>
<dbReference type="RefSeq" id="WP_201922621.1">
    <property type="nucleotide sequence ID" value="NZ_BAABAX010000020.1"/>
</dbReference>
<dbReference type="GO" id="GO:0009279">
    <property type="term" value="C:cell outer membrane"/>
    <property type="evidence" value="ECO:0007669"/>
    <property type="project" value="UniProtKB-SubCell"/>
</dbReference>
<keyword evidence="4" id="KW-1134">Transmembrane beta strand</keyword>
<keyword evidence="3" id="KW-0813">Transport</keyword>
<evidence type="ECO:0000256" key="5">
    <source>
        <dbReference type="ARBA" id="ARBA00022692"/>
    </source>
</evidence>
<dbReference type="GO" id="GO:1990281">
    <property type="term" value="C:efflux pump complex"/>
    <property type="evidence" value="ECO:0007669"/>
    <property type="project" value="TreeGrafter"/>
</dbReference>
<reference evidence="9" key="1">
    <citation type="submission" date="2021-01" db="EMBL/GenBank/DDBJ databases">
        <authorList>
            <person name="Zhong Y.L."/>
        </authorList>
    </citation>
    <scope>NUCLEOTIDE SEQUENCE</scope>
    <source>
        <strain evidence="9">KCTC 23302</strain>
    </source>
</reference>
<evidence type="ECO:0000256" key="2">
    <source>
        <dbReference type="ARBA" id="ARBA00007613"/>
    </source>
</evidence>
<keyword evidence="7" id="KW-0998">Cell outer membrane</keyword>
<dbReference type="GO" id="GO:0015562">
    <property type="term" value="F:efflux transmembrane transporter activity"/>
    <property type="evidence" value="ECO:0007669"/>
    <property type="project" value="InterPro"/>
</dbReference>
<comment type="subcellular location">
    <subcellularLocation>
        <location evidence="1">Cell outer membrane</location>
    </subcellularLocation>
</comment>
<keyword evidence="8" id="KW-0175">Coiled coil</keyword>
<dbReference type="Pfam" id="PF02321">
    <property type="entry name" value="OEP"/>
    <property type="match status" value="2"/>
</dbReference>
<dbReference type="Proteomes" id="UP000651057">
    <property type="component" value="Unassembled WGS sequence"/>
</dbReference>
<name>A0A936ZUR3_9FLAO</name>
<dbReference type="InterPro" id="IPR051906">
    <property type="entry name" value="TolC-like"/>
</dbReference>
<organism evidence="9 10">
    <name type="scientific">Aquimarina mytili</name>
    <dbReference type="NCBI Taxonomy" id="874423"/>
    <lineage>
        <taxon>Bacteria</taxon>
        <taxon>Pseudomonadati</taxon>
        <taxon>Bacteroidota</taxon>
        <taxon>Flavobacteriia</taxon>
        <taxon>Flavobacteriales</taxon>
        <taxon>Flavobacteriaceae</taxon>
        <taxon>Aquimarina</taxon>
    </lineage>
</organism>
<evidence type="ECO:0000256" key="1">
    <source>
        <dbReference type="ARBA" id="ARBA00004442"/>
    </source>
</evidence>
<dbReference type="InterPro" id="IPR003423">
    <property type="entry name" value="OMP_efflux"/>
</dbReference>